<dbReference type="SUPFAM" id="SSF46689">
    <property type="entry name" value="Homeodomain-like"/>
    <property type="match status" value="2"/>
</dbReference>
<keyword evidence="6" id="KW-1185">Reference proteome</keyword>
<keyword evidence="2" id="KW-0238">DNA-binding</keyword>
<reference evidence="5" key="1">
    <citation type="submission" date="2020-06" db="EMBL/GenBank/DDBJ databases">
        <title>Characterization of fructooligosaccharide metabolism and fructooligosaccharide-degrading enzymes in human commensal butyrate producers.</title>
        <authorList>
            <person name="Tanno H."/>
            <person name="Fujii T."/>
            <person name="Hirano K."/>
            <person name="Maeno S."/>
            <person name="Tonozuka T."/>
            <person name="Sakamoto M."/>
            <person name="Ohkuma M."/>
            <person name="Tochio T."/>
            <person name="Endo A."/>
        </authorList>
    </citation>
    <scope>NUCLEOTIDE SEQUENCE</scope>
    <source>
        <strain evidence="5">JCM 17466</strain>
    </source>
</reference>
<organism evidence="5 6">
    <name type="scientific">Anaerostipes butyraticus</name>
    <dbReference type="NCBI Taxonomy" id="645466"/>
    <lineage>
        <taxon>Bacteria</taxon>
        <taxon>Bacillati</taxon>
        <taxon>Bacillota</taxon>
        <taxon>Clostridia</taxon>
        <taxon>Lachnospirales</taxon>
        <taxon>Lachnospiraceae</taxon>
        <taxon>Anaerostipes</taxon>
    </lineage>
</organism>
<dbReference type="SMART" id="SM00342">
    <property type="entry name" value="HTH_ARAC"/>
    <property type="match status" value="1"/>
</dbReference>
<name>A0A916VDA6_9FIRM</name>
<dbReference type="GO" id="GO:0003700">
    <property type="term" value="F:DNA-binding transcription factor activity"/>
    <property type="evidence" value="ECO:0007669"/>
    <property type="project" value="InterPro"/>
</dbReference>
<evidence type="ECO:0000256" key="2">
    <source>
        <dbReference type="ARBA" id="ARBA00023125"/>
    </source>
</evidence>
<dbReference type="EMBL" id="BLYI01000027">
    <property type="protein sequence ID" value="GFO84983.1"/>
    <property type="molecule type" value="Genomic_DNA"/>
</dbReference>
<evidence type="ECO:0000259" key="4">
    <source>
        <dbReference type="PROSITE" id="PS01124"/>
    </source>
</evidence>
<keyword evidence="1" id="KW-0805">Transcription regulation</keyword>
<accession>A0A916VDA6</accession>
<gene>
    <name evidence="5" type="ORF">ANBU17_13300</name>
</gene>
<dbReference type="PANTHER" id="PTHR47893">
    <property type="entry name" value="REGULATORY PROTEIN PCHR"/>
    <property type="match status" value="1"/>
</dbReference>
<dbReference type="InterPro" id="IPR009057">
    <property type="entry name" value="Homeodomain-like_sf"/>
</dbReference>
<dbReference type="PROSITE" id="PS01124">
    <property type="entry name" value="HTH_ARAC_FAMILY_2"/>
    <property type="match status" value="1"/>
</dbReference>
<evidence type="ECO:0000256" key="3">
    <source>
        <dbReference type="ARBA" id="ARBA00023163"/>
    </source>
</evidence>
<dbReference type="Gene3D" id="1.10.10.60">
    <property type="entry name" value="Homeodomain-like"/>
    <property type="match status" value="1"/>
</dbReference>
<dbReference type="Pfam" id="PF12833">
    <property type="entry name" value="HTH_18"/>
    <property type="match status" value="1"/>
</dbReference>
<keyword evidence="3" id="KW-0804">Transcription</keyword>
<dbReference type="AlphaFoldDB" id="A0A916VDA6"/>
<sequence>MLEDAVIPVVKKKQVNSYETKYYVGGISGDAVMDCMIVYPGIQVIHNRFHSFDTPSNSTGEKRHIEINHCLRGKYEGMLDKKYYAYLSPGELSVSKWSMDRGDESFPLGYYEGMEILIDLERAVENPVLSYFHIDLEELEQRLLSSHNLVLFGATDQIQHIFLEMYEVEENIKLDYLKIKVLELLLFLSNTDFKIPQRSRSYYPRKQIELIKEMKKYMAEHLSEHHDIRKLAEAYHINVHTLRKTFKDIYGVAIYRWLKEYRMECSAKLLLETGQSILEIANQVGYSNPSKYTEAFVKSFGITPQKYRKSHIKMDGFQ</sequence>
<evidence type="ECO:0000313" key="5">
    <source>
        <dbReference type="EMBL" id="GFO84983.1"/>
    </source>
</evidence>
<proteinExistence type="predicted"/>
<evidence type="ECO:0000256" key="1">
    <source>
        <dbReference type="ARBA" id="ARBA00023015"/>
    </source>
</evidence>
<evidence type="ECO:0000313" key="6">
    <source>
        <dbReference type="Proteomes" id="UP000613208"/>
    </source>
</evidence>
<comment type="caution">
    <text evidence="5">The sequence shown here is derived from an EMBL/GenBank/DDBJ whole genome shotgun (WGS) entry which is preliminary data.</text>
</comment>
<dbReference type="GO" id="GO:0043565">
    <property type="term" value="F:sequence-specific DNA binding"/>
    <property type="evidence" value="ECO:0007669"/>
    <property type="project" value="InterPro"/>
</dbReference>
<dbReference type="InterPro" id="IPR020449">
    <property type="entry name" value="Tscrpt_reg_AraC-type_HTH"/>
</dbReference>
<dbReference type="InterPro" id="IPR053142">
    <property type="entry name" value="PchR_regulatory_protein"/>
</dbReference>
<dbReference type="RefSeq" id="WP_201310689.1">
    <property type="nucleotide sequence ID" value="NZ_BLYI01000027.1"/>
</dbReference>
<protein>
    <submittedName>
        <fullName evidence="5">AraC family transcriptional regulator</fullName>
    </submittedName>
</protein>
<dbReference type="InterPro" id="IPR018062">
    <property type="entry name" value="HTH_AraC-typ_CS"/>
</dbReference>
<dbReference type="PRINTS" id="PR00032">
    <property type="entry name" value="HTHARAC"/>
</dbReference>
<dbReference type="PROSITE" id="PS00041">
    <property type="entry name" value="HTH_ARAC_FAMILY_1"/>
    <property type="match status" value="1"/>
</dbReference>
<feature type="domain" description="HTH araC/xylS-type" evidence="4">
    <location>
        <begin position="212"/>
        <end position="310"/>
    </location>
</feature>
<dbReference type="InterPro" id="IPR018060">
    <property type="entry name" value="HTH_AraC"/>
</dbReference>
<dbReference type="PANTHER" id="PTHR47893:SF1">
    <property type="entry name" value="REGULATORY PROTEIN PCHR"/>
    <property type="match status" value="1"/>
</dbReference>
<dbReference type="Proteomes" id="UP000613208">
    <property type="component" value="Unassembled WGS sequence"/>
</dbReference>